<organism evidence="3 4">
    <name type="scientific">Nyctereutes procyonoides</name>
    <name type="common">Raccoon dog</name>
    <name type="synonym">Canis procyonoides</name>
    <dbReference type="NCBI Taxonomy" id="34880"/>
    <lineage>
        <taxon>Eukaryota</taxon>
        <taxon>Metazoa</taxon>
        <taxon>Chordata</taxon>
        <taxon>Craniata</taxon>
        <taxon>Vertebrata</taxon>
        <taxon>Euteleostomi</taxon>
        <taxon>Mammalia</taxon>
        <taxon>Eutheria</taxon>
        <taxon>Laurasiatheria</taxon>
        <taxon>Carnivora</taxon>
        <taxon>Caniformia</taxon>
        <taxon>Canidae</taxon>
        <taxon>Nyctereutes</taxon>
    </lineage>
</organism>
<dbReference type="SUPFAM" id="SSF50465">
    <property type="entry name" value="EF-Tu/eEF-1alpha/eIF2-gamma C-terminal domain"/>
    <property type="match status" value="1"/>
</dbReference>
<dbReference type="InterPro" id="IPR009001">
    <property type="entry name" value="Transl_elong_EF1A/Init_IF2_C"/>
</dbReference>
<name>A0A811Y4G3_NYCPR</name>
<dbReference type="InterPro" id="IPR027417">
    <property type="entry name" value="P-loop_NTPase"/>
</dbReference>
<dbReference type="SUPFAM" id="SSF52540">
    <property type="entry name" value="P-loop containing nucleoside triphosphate hydrolases"/>
    <property type="match status" value="1"/>
</dbReference>
<dbReference type="EMBL" id="CAJHUB010000660">
    <property type="protein sequence ID" value="CAD7671112.1"/>
    <property type="molecule type" value="Genomic_DNA"/>
</dbReference>
<keyword evidence="1" id="KW-0547">Nucleotide-binding</keyword>
<evidence type="ECO:0000256" key="1">
    <source>
        <dbReference type="ARBA" id="ARBA00022741"/>
    </source>
</evidence>
<sequence length="477" mass="53037">MMTATAVRSGLEWLQGQRQECQPPPGVFPGQAVGSNACAGSTDALTASIVSNGSGSPSSVFQSEKLPWVTGAALPTGTVTCLCLKERLHLEVKRERFSSLHRQNEQHEKRTSLGSGTGMAYFIKNMILGTYQAVPKIFCLIVVAGAGKFEAGISENGQTYKHALLTYTLAVKQLIVGRNIKEIIKKISTYIWKTGCGPDTVAFEPVSGWYSDNMLEPITSKDGNASGTILLEALDCILPPIHPIDNPWVYCVLKHGIMVIFVIINVTTEEKSVKMYHEVYFFKDFIYLFIRDIEREQRHRGRSWLPMGSPINWPHCLNHPHQISAGYEPVLDCHAAHINHHSGKKLEDGLKFLRSGDVVMSFSDYSRDHLAISYFKWTIAVVIIKSVERKVAGAGKVIKSSHKTQINVHKIERQEDPMSGLHTFHRLSGEGMLTTGICCRMSLGPPLSYQNNGNAIQFSKGTVTRRQDCKTFLRAIY</sequence>
<dbReference type="GO" id="GO:0005525">
    <property type="term" value="F:GTP binding"/>
    <property type="evidence" value="ECO:0007669"/>
    <property type="project" value="UniProtKB-KW"/>
</dbReference>
<reference evidence="3" key="1">
    <citation type="submission" date="2020-12" db="EMBL/GenBank/DDBJ databases">
        <authorList>
            <consortium name="Molecular Ecology Group"/>
        </authorList>
    </citation>
    <scope>NUCLEOTIDE SEQUENCE</scope>
    <source>
        <strain evidence="3">TBG_1078</strain>
    </source>
</reference>
<proteinExistence type="predicted"/>
<protein>
    <submittedName>
        <fullName evidence="3">(raccoon dog) hypothetical protein</fullName>
    </submittedName>
</protein>
<dbReference type="Gene3D" id="3.40.50.300">
    <property type="entry name" value="P-loop containing nucleotide triphosphate hydrolases"/>
    <property type="match status" value="1"/>
</dbReference>
<evidence type="ECO:0000313" key="3">
    <source>
        <dbReference type="EMBL" id="CAD7671112.1"/>
    </source>
</evidence>
<keyword evidence="4" id="KW-1185">Reference proteome</keyword>
<dbReference type="InterPro" id="IPR050100">
    <property type="entry name" value="TRAFAC_GTPase_members"/>
</dbReference>
<accession>A0A811Y4G3</accession>
<dbReference type="AlphaFoldDB" id="A0A811Y4G3"/>
<gene>
    <name evidence="3" type="ORF">NYPRO_LOCUS3907</name>
</gene>
<evidence type="ECO:0000313" key="4">
    <source>
        <dbReference type="Proteomes" id="UP000645828"/>
    </source>
</evidence>
<dbReference type="Proteomes" id="UP000645828">
    <property type="component" value="Unassembled WGS sequence"/>
</dbReference>
<dbReference type="PANTHER" id="PTHR23115">
    <property type="entry name" value="TRANSLATION FACTOR"/>
    <property type="match status" value="1"/>
</dbReference>
<keyword evidence="2" id="KW-0342">GTP-binding</keyword>
<evidence type="ECO:0000256" key="2">
    <source>
        <dbReference type="ARBA" id="ARBA00023134"/>
    </source>
</evidence>
<comment type="caution">
    <text evidence="3">The sequence shown here is derived from an EMBL/GenBank/DDBJ whole genome shotgun (WGS) entry which is preliminary data.</text>
</comment>